<dbReference type="CDD" id="cd00037">
    <property type="entry name" value="CLECT"/>
    <property type="match status" value="1"/>
</dbReference>
<dbReference type="PANTHER" id="PTHR22799">
    <property type="entry name" value="TETRANECTIN-RELATED"/>
    <property type="match status" value="1"/>
</dbReference>
<feature type="domain" description="C-type lectin" evidence="3">
    <location>
        <begin position="31"/>
        <end position="150"/>
    </location>
</feature>
<keyword evidence="4" id="KW-1185">Reference proteome</keyword>
<evidence type="ECO:0000256" key="1">
    <source>
        <dbReference type="ARBA" id="ARBA00022734"/>
    </source>
</evidence>
<evidence type="ECO:0000313" key="5">
    <source>
        <dbReference type="WBParaSite" id="MBELARI_LOCUS19860"/>
    </source>
</evidence>
<dbReference type="Proteomes" id="UP000887575">
    <property type="component" value="Unassembled WGS sequence"/>
</dbReference>
<dbReference type="PROSITE" id="PS50041">
    <property type="entry name" value="C_TYPE_LECTIN_2"/>
    <property type="match status" value="1"/>
</dbReference>
<sequence>MLKLFLLNFVFVTVLCVHGEGCQNGAIDFSDQNECIQAFGSAVSQNSARQSCIHLDFFQGQLVQPKNAYENQQAALLVNPSLLYSNLTYIGVEKLEVNGEWSYVDGTELVYKNWATNEPSENPAKSCAAIGVTGDWWTVDCDRELPFICTYPDNK</sequence>
<dbReference type="WBParaSite" id="MBELARI_LOCUS3625">
    <property type="protein sequence ID" value="MBELARI_LOCUS3625"/>
    <property type="gene ID" value="MBELARI_LOCUS3625"/>
</dbReference>
<dbReference type="InterPro" id="IPR016187">
    <property type="entry name" value="CTDL_fold"/>
</dbReference>
<dbReference type="PANTHER" id="PTHR22799:SF3">
    <property type="entry name" value="TETRANECTIN"/>
    <property type="match status" value="1"/>
</dbReference>
<evidence type="ECO:0000259" key="3">
    <source>
        <dbReference type="PROSITE" id="PS50041"/>
    </source>
</evidence>
<accession>A0AAF3F067</accession>
<evidence type="ECO:0000313" key="6">
    <source>
        <dbReference type="WBParaSite" id="MBELARI_LOCUS3625"/>
    </source>
</evidence>
<feature type="signal peptide" evidence="2">
    <location>
        <begin position="1"/>
        <end position="16"/>
    </location>
</feature>
<reference evidence="5 6" key="1">
    <citation type="submission" date="2024-02" db="UniProtKB">
        <authorList>
            <consortium name="WormBaseParasite"/>
        </authorList>
    </citation>
    <scope>IDENTIFICATION</scope>
</reference>
<dbReference type="InterPro" id="IPR016186">
    <property type="entry name" value="C-type_lectin-like/link_sf"/>
</dbReference>
<dbReference type="InterPro" id="IPR051663">
    <property type="entry name" value="CLec_Tetranectin-domain"/>
</dbReference>
<dbReference type="SMART" id="SM00034">
    <property type="entry name" value="CLECT"/>
    <property type="match status" value="1"/>
</dbReference>
<dbReference type="GO" id="GO:0005615">
    <property type="term" value="C:extracellular space"/>
    <property type="evidence" value="ECO:0007669"/>
    <property type="project" value="TreeGrafter"/>
</dbReference>
<dbReference type="SUPFAM" id="SSF56436">
    <property type="entry name" value="C-type lectin-like"/>
    <property type="match status" value="1"/>
</dbReference>
<feature type="chain" id="PRO_5041856480" evidence="2">
    <location>
        <begin position="17"/>
        <end position="155"/>
    </location>
</feature>
<dbReference type="WBParaSite" id="MBELARI_LOCUS19860">
    <property type="protein sequence ID" value="MBELARI_LOCUS19860"/>
    <property type="gene ID" value="MBELARI_LOCUS19860"/>
</dbReference>
<protein>
    <submittedName>
        <fullName evidence="5 6">C-type lectin domain-containing protein</fullName>
    </submittedName>
</protein>
<keyword evidence="1" id="KW-0430">Lectin</keyword>
<name>A0AAF3F067_9BILA</name>
<proteinExistence type="predicted"/>
<dbReference type="AlphaFoldDB" id="A0AAF3F067"/>
<dbReference type="Pfam" id="PF00059">
    <property type="entry name" value="Lectin_C"/>
    <property type="match status" value="1"/>
</dbReference>
<evidence type="ECO:0000313" key="4">
    <source>
        <dbReference type="Proteomes" id="UP000887575"/>
    </source>
</evidence>
<dbReference type="Gene3D" id="3.10.100.10">
    <property type="entry name" value="Mannose-Binding Protein A, subunit A"/>
    <property type="match status" value="1"/>
</dbReference>
<evidence type="ECO:0000256" key="2">
    <source>
        <dbReference type="SAM" id="SignalP"/>
    </source>
</evidence>
<dbReference type="GO" id="GO:0030246">
    <property type="term" value="F:carbohydrate binding"/>
    <property type="evidence" value="ECO:0007669"/>
    <property type="project" value="UniProtKB-KW"/>
</dbReference>
<keyword evidence="2" id="KW-0732">Signal</keyword>
<organism evidence="4 5">
    <name type="scientific">Mesorhabditis belari</name>
    <dbReference type="NCBI Taxonomy" id="2138241"/>
    <lineage>
        <taxon>Eukaryota</taxon>
        <taxon>Metazoa</taxon>
        <taxon>Ecdysozoa</taxon>
        <taxon>Nematoda</taxon>
        <taxon>Chromadorea</taxon>
        <taxon>Rhabditida</taxon>
        <taxon>Rhabditina</taxon>
        <taxon>Rhabditomorpha</taxon>
        <taxon>Rhabditoidea</taxon>
        <taxon>Rhabditidae</taxon>
        <taxon>Mesorhabditinae</taxon>
        <taxon>Mesorhabditis</taxon>
    </lineage>
</organism>
<dbReference type="InterPro" id="IPR001304">
    <property type="entry name" value="C-type_lectin-like"/>
</dbReference>